<keyword evidence="6" id="KW-1185">Reference proteome</keyword>
<evidence type="ECO:0000313" key="6">
    <source>
        <dbReference type="Proteomes" id="UP000769528"/>
    </source>
</evidence>
<dbReference type="SMART" id="SM00178">
    <property type="entry name" value="SAR"/>
    <property type="match status" value="1"/>
</dbReference>
<dbReference type="GO" id="GO:0005794">
    <property type="term" value="C:Golgi apparatus"/>
    <property type="evidence" value="ECO:0007669"/>
    <property type="project" value="TreeGrafter"/>
</dbReference>
<dbReference type="SUPFAM" id="SSF52540">
    <property type="entry name" value="P-loop containing nucleoside triphosphate hydrolases"/>
    <property type="match status" value="1"/>
</dbReference>
<keyword evidence="1 3" id="KW-0547">Nucleotide-binding</keyword>
<dbReference type="NCBIfam" id="TIGR00231">
    <property type="entry name" value="small_GTP"/>
    <property type="match status" value="1"/>
</dbReference>
<dbReference type="Gene3D" id="3.40.50.300">
    <property type="entry name" value="P-loop containing nucleotide triphosphate hydrolases"/>
    <property type="match status" value="1"/>
</dbReference>
<evidence type="ECO:0008006" key="7">
    <source>
        <dbReference type="Google" id="ProtNLM"/>
    </source>
</evidence>
<dbReference type="InterPro" id="IPR027417">
    <property type="entry name" value="P-loop_NTPase"/>
</dbReference>
<dbReference type="EMBL" id="JAEUBF010000974">
    <property type="protein sequence ID" value="KAH3673516.1"/>
    <property type="molecule type" value="Genomic_DNA"/>
</dbReference>
<feature type="binding site" evidence="3">
    <location>
        <position position="78"/>
    </location>
    <ligand>
        <name>GTP</name>
        <dbReference type="ChEBI" id="CHEBI:37565"/>
    </ligand>
</feature>
<dbReference type="InterPro" id="IPR005225">
    <property type="entry name" value="Small_GTP-bd"/>
</dbReference>
<feature type="binding site" evidence="3">
    <location>
        <begin position="139"/>
        <end position="142"/>
    </location>
    <ligand>
        <name>GTP</name>
        <dbReference type="ChEBI" id="CHEBI:37565"/>
    </ligand>
</feature>
<reference evidence="5" key="2">
    <citation type="submission" date="2021-01" db="EMBL/GenBank/DDBJ databases">
        <authorList>
            <person name="Schikora-Tamarit M.A."/>
        </authorList>
    </citation>
    <scope>NUCLEOTIDE SEQUENCE</scope>
    <source>
        <strain evidence="5">CBS6341</strain>
    </source>
</reference>
<dbReference type="PRINTS" id="PR00449">
    <property type="entry name" value="RASTRNSFRMNG"/>
</dbReference>
<dbReference type="InterPro" id="IPR006689">
    <property type="entry name" value="Small_GTPase_ARF/SAR"/>
</dbReference>
<accession>A0A9P8TBY7</accession>
<name>A0A9P8TBY7_9ASCO</name>
<dbReference type="InterPro" id="IPR024156">
    <property type="entry name" value="Small_GTPase_ARF"/>
</dbReference>
<dbReference type="FunFam" id="3.40.50.300:FF:001317">
    <property type="entry name" value="Putative ADP-ribosylation factor"/>
    <property type="match status" value="1"/>
</dbReference>
<keyword evidence="4" id="KW-0460">Magnesium</keyword>
<keyword evidence="2 3" id="KW-0342">GTP-binding</keyword>
<sequence length="204" mass="23447">MFHLAKGLYENWNKKEEYSVLILGLDNAGKTTFLEQIKRTYNPNAKVIPLERITPTIGQNVHTISIASNYLKFWDLGGQSELRTLWSEYFEHCHGIIFVVDSSDKDRIEEVSKELIKIVDSSENYDGLDTSIPILMLANKQDIPDKLEVEDIKEIFNKLAEKLNARDSKVLPIIATKGEGVKDAVEWLNVRLLRNKVNKQPKYK</sequence>
<keyword evidence="4" id="KW-0479">Metal-binding</keyword>
<dbReference type="PANTHER" id="PTHR45909">
    <property type="entry name" value="ADP-RIBOSYLATION FACTOR-RELATED PROTEIN 1"/>
    <property type="match status" value="1"/>
</dbReference>
<dbReference type="SMART" id="SM00177">
    <property type="entry name" value="ARF"/>
    <property type="match status" value="1"/>
</dbReference>
<evidence type="ECO:0000313" key="5">
    <source>
        <dbReference type="EMBL" id="KAH3673516.1"/>
    </source>
</evidence>
<dbReference type="OrthoDB" id="414781at2759"/>
<evidence type="ECO:0000256" key="2">
    <source>
        <dbReference type="ARBA" id="ARBA00023134"/>
    </source>
</evidence>
<dbReference type="PROSITE" id="PS51417">
    <property type="entry name" value="ARF"/>
    <property type="match status" value="1"/>
</dbReference>
<dbReference type="GO" id="GO:0046872">
    <property type="term" value="F:metal ion binding"/>
    <property type="evidence" value="ECO:0007669"/>
    <property type="project" value="UniProtKB-KW"/>
</dbReference>
<dbReference type="GO" id="GO:0034067">
    <property type="term" value="P:protein localization to Golgi apparatus"/>
    <property type="evidence" value="ECO:0007669"/>
    <property type="project" value="TreeGrafter"/>
</dbReference>
<gene>
    <name evidence="5" type="ORF">WICMUC_003622</name>
</gene>
<dbReference type="AlphaFoldDB" id="A0A9P8TBY7"/>
<dbReference type="PROSITE" id="PS51419">
    <property type="entry name" value="RAB"/>
    <property type="match status" value="1"/>
</dbReference>
<dbReference type="PANTHER" id="PTHR45909:SF1">
    <property type="entry name" value="ADP-RIBOSYLATION FACTOR-RELATED PROTEIN 1"/>
    <property type="match status" value="1"/>
</dbReference>
<dbReference type="GO" id="GO:0005525">
    <property type="term" value="F:GTP binding"/>
    <property type="evidence" value="ECO:0007669"/>
    <property type="project" value="UniProtKB-KW"/>
</dbReference>
<feature type="binding site" evidence="3">
    <location>
        <begin position="24"/>
        <end position="31"/>
    </location>
    <ligand>
        <name>GTP</name>
        <dbReference type="ChEBI" id="CHEBI:37565"/>
    </ligand>
</feature>
<evidence type="ECO:0000256" key="3">
    <source>
        <dbReference type="PIRSR" id="PIRSR606689-1"/>
    </source>
</evidence>
<dbReference type="GO" id="GO:0006886">
    <property type="term" value="P:intracellular protein transport"/>
    <property type="evidence" value="ECO:0007669"/>
    <property type="project" value="TreeGrafter"/>
</dbReference>
<feature type="binding site" evidence="4">
    <location>
        <position position="31"/>
    </location>
    <ligand>
        <name>Mg(2+)</name>
        <dbReference type="ChEBI" id="CHEBI:18420"/>
    </ligand>
</feature>
<organism evidence="5 6">
    <name type="scientific">Wickerhamomyces mucosus</name>
    <dbReference type="NCBI Taxonomy" id="1378264"/>
    <lineage>
        <taxon>Eukaryota</taxon>
        <taxon>Fungi</taxon>
        <taxon>Dikarya</taxon>
        <taxon>Ascomycota</taxon>
        <taxon>Saccharomycotina</taxon>
        <taxon>Saccharomycetes</taxon>
        <taxon>Phaffomycetales</taxon>
        <taxon>Wickerhamomycetaceae</taxon>
        <taxon>Wickerhamomyces</taxon>
    </lineage>
</organism>
<comment type="caution">
    <text evidence="5">The sequence shown here is derived from an EMBL/GenBank/DDBJ whole genome shotgun (WGS) entry which is preliminary data.</text>
</comment>
<dbReference type="GO" id="GO:0043001">
    <property type="term" value="P:Golgi to plasma membrane protein transport"/>
    <property type="evidence" value="ECO:0007669"/>
    <property type="project" value="TreeGrafter"/>
</dbReference>
<protein>
    <recommendedName>
        <fullName evidence="7">ADP-ribosylation factor-like protein 3</fullName>
    </recommendedName>
</protein>
<evidence type="ECO:0000256" key="1">
    <source>
        <dbReference type="ARBA" id="ARBA00022741"/>
    </source>
</evidence>
<dbReference type="Proteomes" id="UP000769528">
    <property type="component" value="Unassembled WGS sequence"/>
</dbReference>
<feature type="binding site" evidence="4">
    <location>
        <position position="56"/>
    </location>
    <ligand>
        <name>Mg(2+)</name>
        <dbReference type="ChEBI" id="CHEBI:18420"/>
    </ligand>
</feature>
<evidence type="ECO:0000256" key="4">
    <source>
        <dbReference type="PIRSR" id="PIRSR606689-2"/>
    </source>
</evidence>
<dbReference type="Pfam" id="PF00025">
    <property type="entry name" value="Arf"/>
    <property type="match status" value="1"/>
</dbReference>
<proteinExistence type="predicted"/>
<reference evidence="5" key="1">
    <citation type="journal article" date="2021" name="Open Biol.">
        <title>Shared evolutionary footprints suggest mitochondrial oxidative damage underlies multiple complex I losses in fungi.</title>
        <authorList>
            <person name="Schikora-Tamarit M.A."/>
            <person name="Marcet-Houben M."/>
            <person name="Nosek J."/>
            <person name="Gabaldon T."/>
        </authorList>
    </citation>
    <scope>NUCLEOTIDE SEQUENCE</scope>
    <source>
        <strain evidence="5">CBS6341</strain>
    </source>
</reference>
<dbReference type="GO" id="GO:0003924">
    <property type="term" value="F:GTPase activity"/>
    <property type="evidence" value="ECO:0007669"/>
    <property type="project" value="InterPro"/>
</dbReference>